<keyword evidence="12" id="KW-1185">Reference proteome</keyword>
<dbReference type="InterPro" id="IPR043128">
    <property type="entry name" value="Rev_trsase/Diguanyl_cyclase"/>
</dbReference>
<dbReference type="InterPro" id="IPR050469">
    <property type="entry name" value="Diguanylate_Cyclase"/>
</dbReference>
<dbReference type="NCBIfam" id="TIGR00254">
    <property type="entry name" value="GGDEF"/>
    <property type="match status" value="1"/>
</dbReference>
<keyword evidence="7 9" id="KW-0472">Membrane</keyword>
<dbReference type="PANTHER" id="PTHR45138:SF9">
    <property type="entry name" value="DIGUANYLATE CYCLASE DGCM-RELATED"/>
    <property type="match status" value="1"/>
</dbReference>
<dbReference type="GO" id="GO:1902201">
    <property type="term" value="P:negative regulation of bacterial-type flagellum-dependent cell motility"/>
    <property type="evidence" value="ECO:0007669"/>
    <property type="project" value="TreeGrafter"/>
</dbReference>
<comment type="cofactor">
    <cofactor evidence="1">
        <name>Mg(2+)</name>
        <dbReference type="ChEBI" id="CHEBI:18420"/>
    </cofactor>
</comment>
<dbReference type="EC" id="2.7.7.65" evidence="3"/>
<dbReference type="GO" id="GO:0005886">
    <property type="term" value="C:plasma membrane"/>
    <property type="evidence" value="ECO:0007669"/>
    <property type="project" value="UniProtKB-SubCell"/>
</dbReference>
<evidence type="ECO:0000256" key="9">
    <source>
        <dbReference type="SAM" id="Phobius"/>
    </source>
</evidence>
<evidence type="ECO:0000256" key="1">
    <source>
        <dbReference type="ARBA" id="ARBA00001946"/>
    </source>
</evidence>
<dbReference type="GO" id="GO:0043709">
    <property type="term" value="P:cell adhesion involved in single-species biofilm formation"/>
    <property type="evidence" value="ECO:0007669"/>
    <property type="project" value="TreeGrafter"/>
</dbReference>
<dbReference type="InterPro" id="IPR000160">
    <property type="entry name" value="GGDEF_dom"/>
</dbReference>
<dbReference type="PROSITE" id="PS50887">
    <property type="entry name" value="GGDEF"/>
    <property type="match status" value="1"/>
</dbReference>
<comment type="catalytic activity">
    <reaction evidence="8">
        <text>2 GTP = 3',3'-c-di-GMP + 2 diphosphate</text>
        <dbReference type="Rhea" id="RHEA:24898"/>
        <dbReference type="ChEBI" id="CHEBI:33019"/>
        <dbReference type="ChEBI" id="CHEBI:37565"/>
        <dbReference type="ChEBI" id="CHEBI:58805"/>
        <dbReference type="EC" id="2.7.7.65"/>
    </reaction>
</comment>
<dbReference type="GO" id="GO:0052621">
    <property type="term" value="F:diguanylate cyclase activity"/>
    <property type="evidence" value="ECO:0007669"/>
    <property type="project" value="UniProtKB-EC"/>
</dbReference>
<proteinExistence type="predicted"/>
<evidence type="ECO:0000259" key="10">
    <source>
        <dbReference type="PROSITE" id="PS50887"/>
    </source>
</evidence>
<name>A0A3N0V881_9GAMM</name>
<evidence type="ECO:0000256" key="7">
    <source>
        <dbReference type="ARBA" id="ARBA00023136"/>
    </source>
</evidence>
<evidence type="ECO:0000256" key="5">
    <source>
        <dbReference type="ARBA" id="ARBA00022692"/>
    </source>
</evidence>
<keyword evidence="4" id="KW-1003">Cell membrane</keyword>
<evidence type="ECO:0000256" key="2">
    <source>
        <dbReference type="ARBA" id="ARBA00004651"/>
    </source>
</evidence>
<dbReference type="FunFam" id="3.30.70.270:FF:000001">
    <property type="entry name" value="Diguanylate cyclase domain protein"/>
    <property type="match status" value="1"/>
</dbReference>
<comment type="caution">
    <text evidence="11">The sequence shown here is derived from an EMBL/GenBank/DDBJ whole genome shotgun (WGS) entry which is preliminary data.</text>
</comment>
<accession>A0A3N0V881</accession>
<dbReference type="EMBL" id="RJVO01000006">
    <property type="protein sequence ID" value="ROH88822.1"/>
    <property type="molecule type" value="Genomic_DNA"/>
</dbReference>
<evidence type="ECO:0000256" key="6">
    <source>
        <dbReference type="ARBA" id="ARBA00022989"/>
    </source>
</evidence>
<dbReference type="SMART" id="SM00267">
    <property type="entry name" value="GGDEF"/>
    <property type="match status" value="1"/>
</dbReference>
<feature type="transmembrane region" description="Helical" evidence="9">
    <location>
        <begin position="198"/>
        <end position="219"/>
    </location>
</feature>
<organism evidence="11 12">
    <name type="scientific">Stagnimonas aquatica</name>
    <dbReference type="NCBI Taxonomy" id="2689987"/>
    <lineage>
        <taxon>Bacteria</taxon>
        <taxon>Pseudomonadati</taxon>
        <taxon>Pseudomonadota</taxon>
        <taxon>Gammaproteobacteria</taxon>
        <taxon>Nevskiales</taxon>
        <taxon>Nevskiaceae</taxon>
        <taxon>Stagnimonas</taxon>
    </lineage>
</organism>
<dbReference type="Pfam" id="PF17200">
    <property type="entry name" value="sCache_2"/>
    <property type="match status" value="1"/>
</dbReference>
<dbReference type="InParanoid" id="A0A3N0V881"/>
<keyword evidence="5 9" id="KW-0812">Transmembrane</keyword>
<keyword evidence="6 9" id="KW-1133">Transmembrane helix</keyword>
<gene>
    <name evidence="11" type="ORF">ED208_13515</name>
</gene>
<comment type="subcellular location">
    <subcellularLocation>
        <location evidence="2">Cell membrane</location>
        <topology evidence="2">Multi-pass membrane protein</topology>
    </subcellularLocation>
</comment>
<dbReference type="RefSeq" id="WP_123212444.1">
    <property type="nucleotide sequence ID" value="NZ_RJVO01000006.1"/>
</dbReference>
<dbReference type="CDD" id="cd01949">
    <property type="entry name" value="GGDEF"/>
    <property type="match status" value="1"/>
</dbReference>
<dbReference type="PANTHER" id="PTHR45138">
    <property type="entry name" value="REGULATORY COMPONENTS OF SENSORY TRANSDUCTION SYSTEM"/>
    <property type="match status" value="1"/>
</dbReference>
<reference evidence="11 12" key="1">
    <citation type="submission" date="2018-10" db="EMBL/GenBank/DDBJ databases">
        <authorList>
            <person name="Chen W.-M."/>
        </authorList>
    </citation>
    <scope>NUCLEOTIDE SEQUENCE [LARGE SCALE GENOMIC DNA]</scope>
    <source>
        <strain evidence="11 12">THS-13</strain>
    </source>
</reference>
<feature type="domain" description="GGDEF" evidence="10">
    <location>
        <begin position="257"/>
        <end position="387"/>
    </location>
</feature>
<evidence type="ECO:0000256" key="3">
    <source>
        <dbReference type="ARBA" id="ARBA00012528"/>
    </source>
</evidence>
<evidence type="ECO:0000256" key="8">
    <source>
        <dbReference type="ARBA" id="ARBA00034247"/>
    </source>
</evidence>
<sequence length="387" mass="43884">MKKNLPSLTRLRIHNRLIGLSVLMGAGILVFLLFFYHSFSGSLQREKNTQTQYLSEVGVKVLQHFQQLAASGEISDQDARRLAIGALRQATYGDNGYFWIVDSAGTMLMQPYTPEQVGRDFSAWTDSHGKHIVREFIATAKSGGGWVSYYWPKPHGQEPFAKVSYVLYFPPWDWVLGTGVYLDDTRANVHQTMFQASGILLALFAGFVVAMVLIGHYFLRQLEGIAIRDALTNLHTLRFLREVTPSILSKQQRDSHRLLAAIFIDIDHFKRVNDNYGHASGDQVLVRIAELMMSMTRAGDFCVRFGGEEFVFIGFFDDQAAILQVAERIRTEAAKLRFTHRKTEYQVTLSAGVAVYRPGQESFDELLQRADQKMYEAKQAGRNRVVI</sequence>
<dbReference type="AlphaFoldDB" id="A0A3N0V881"/>
<protein>
    <recommendedName>
        <fullName evidence="3">diguanylate cyclase</fullName>
        <ecNumber evidence="3">2.7.7.65</ecNumber>
    </recommendedName>
</protein>
<feature type="transmembrane region" description="Helical" evidence="9">
    <location>
        <begin position="20"/>
        <end position="39"/>
    </location>
</feature>
<dbReference type="InterPro" id="IPR029787">
    <property type="entry name" value="Nucleotide_cyclase"/>
</dbReference>
<dbReference type="SMART" id="SM01049">
    <property type="entry name" value="Cache_2"/>
    <property type="match status" value="1"/>
</dbReference>
<evidence type="ECO:0000256" key="4">
    <source>
        <dbReference type="ARBA" id="ARBA00022475"/>
    </source>
</evidence>
<evidence type="ECO:0000313" key="11">
    <source>
        <dbReference type="EMBL" id="ROH88822.1"/>
    </source>
</evidence>
<dbReference type="Pfam" id="PF00990">
    <property type="entry name" value="GGDEF"/>
    <property type="match status" value="1"/>
</dbReference>
<evidence type="ECO:0000313" key="12">
    <source>
        <dbReference type="Proteomes" id="UP000282106"/>
    </source>
</evidence>
<dbReference type="SUPFAM" id="SSF55073">
    <property type="entry name" value="Nucleotide cyclase"/>
    <property type="match status" value="1"/>
</dbReference>
<dbReference type="Proteomes" id="UP000282106">
    <property type="component" value="Unassembled WGS sequence"/>
</dbReference>
<dbReference type="Gene3D" id="3.30.70.270">
    <property type="match status" value="1"/>
</dbReference>
<dbReference type="Gene3D" id="3.30.450.20">
    <property type="entry name" value="PAS domain"/>
    <property type="match status" value="1"/>
</dbReference>
<dbReference type="InterPro" id="IPR033480">
    <property type="entry name" value="sCache_2"/>
</dbReference>